<comment type="function">
    <text evidence="11">Catalyzes the conversion of heme O to heme A by two successive hydroxylations of the methyl group at C8. The first hydroxylation forms heme I, the second hydroxylation results in an unstable dihydroxymethyl group, which spontaneously dehydrates, resulting in the formyl group of heme A.</text>
</comment>
<keyword evidence="4 11" id="KW-0479">Metal-binding</keyword>
<dbReference type="EMBL" id="JBAWSX010000011">
    <property type="protein sequence ID" value="MEI4803071.1"/>
    <property type="molecule type" value="Genomic_DNA"/>
</dbReference>
<evidence type="ECO:0000256" key="6">
    <source>
        <dbReference type="ARBA" id="ARBA00023002"/>
    </source>
</evidence>
<keyword evidence="7 11" id="KW-0408">Iron</keyword>
<comment type="subcellular location">
    <subcellularLocation>
        <location evidence="11">Cell membrane</location>
        <topology evidence="11">Multi-pass membrane protein</topology>
    </subcellularLocation>
    <subcellularLocation>
        <location evidence="1">Membrane</location>
        <topology evidence="1">Multi-pass membrane protein</topology>
    </subcellularLocation>
</comment>
<comment type="catalytic activity">
    <reaction evidence="11">
        <text>Fe(II)-heme o + 2 A + H2O = Fe(II)-heme a + 2 AH2</text>
        <dbReference type="Rhea" id="RHEA:63388"/>
        <dbReference type="ChEBI" id="CHEBI:13193"/>
        <dbReference type="ChEBI" id="CHEBI:15377"/>
        <dbReference type="ChEBI" id="CHEBI:17499"/>
        <dbReference type="ChEBI" id="CHEBI:60530"/>
        <dbReference type="ChEBI" id="CHEBI:61715"/>
        <dbReference type="EC" id="1.17.99.9"/>
    </reaction>
</comment>
<dbReference type="InterPro" id="IPR050450">
    <property type="entry name" value="COX15/CtaA_HemeA_synthase"/>
</dbReference>
<evidence type="ECO:0000313" key="13">
    <source>
        <dbReference type="Proteomes" id="UP001372526"/>
    </source>
</evidence>
<keyword evidence="5 11" id="KW-1133">Transmembrane helix</keyword>
<feature type="binding site" description="axial binding residue" evidence="11">
    <location>
        <position position="213"/>
    </location>
    <ligand>
        <name>heme</name>
        <dbReference type="ChEBI" id="CHEBI:30413"/>
    </ligand>
    <ligandPart>
        <name>Fe</name>
        <dbReference type="ChEBI" id="CHEBI:18248"/>
    </ligandPart>
</feature>
<dbReference type="RefSeq" id="WP_336473491.1">
    <property type="nucleotide sequence ID" value="NZ_JBAWSX010000011.1"/>
</dbReference>
<dbReference type="InterPro" id="IPR023755">
    <property type="entry name" value="HemeA_Synthase_type1"/>
</dbReference>
<feature type="transmembrane region" description="Helical" evidence="11">
    <location>
        <begin position="271"/>
        <end position="292"/>
    </location>
</feature>
<dbReference type="PANTHER" id="PTHR35457:SF1">
    <property type="entry name" value="HEME A SYNTHASE"/>
    <property type="match status" value="1"/>
</dbReference>
<keyword evidence="8 11" id="KW-0350">Heme biosynthesis</keyword>
<dbReference type="PANTHER" id="PTHR35457">
    <property type="entry name" value="HEME A SYNTHASE"/>
    <property type="match status" value="1"/>
</dbReference>
<feature type="transmembrane region" description="Helical" evidence="11">
    <location>
        <begin position="120"/>
        <end position="142"/>
    </location>
</feature>
<evidence type="ECO:0000256" key="10">
    <source>
        <dbReference type="ARBA" id="ARBA00023157"/>
    </source>
</evidence>
<evidence type="ECO:0000256" key="2">
    <source>
        <dbReference type="ARBA" id="ARBA00022475"/>
    </source>
</evidence>
<gene>
    <name evidence="11" type="primary">ctaA</name>
    <name evidence="12" type="ORF">WAZ07_17485</name>
</gene>
<accession>A0ABU8FK69</accession>
<keyword evidence="3 11" id="KW-0812">Transmembrane</keyword>
<feature type="transmembrane region" description="Helical" evidence="11">
    <location>
        <begin position="244"/>
        <end position="265"/>
    </location>
</feature>
<evidence type="ECO:0000256" key="5">
    <source>
        <dbReference type="ARBA" id="ARBA00022989"/>
    </source>
</evidence>
<feature type="binding site" description="axial binding residue" evidence="11">
    <location>
        <position position="275"/>
    </location>
    <ligand>
        <name>heme</name>
        <dbReference type="ChEBI" id="CHEBI:30413"/>
    </ligand>
    <ligandPart>
        <name>Fe</name>
        <dbReference type="ChEBI" id="CHEBI:18248"/>
    </ligandPart>
</feature>
<evidence type="ECO:0000256" key="11">
    <source>
        <dbReference type="HAMAP-Rule" id="MF_01664"/>
    </source>
</evidence>
<keyword evidence="10" id="KW-1015">Disulfide bond</keyword>
<comment type="cofactor">
    <cofactor evidence="11">
        <name>heme b</name>
        <dbReference type="ChEBI" id="CHEBI:60344"/>
    </cofactor>
</comment>
<evidence type="ECO:0000256" key="9">
    <source>
        <dbReference type="ARBA" id="ARBA00023136"/>
    </source>
</evidence>
<feature type="transmembrane region" description="Helical" evidence="11">
    <location>
        <begin position="163"/>
        <end position="180"/>
    </location>
</feature>
<organism evidence="12 13">
    <name type="scientific">Bacillus bruguierae</name>
    <dbReference type="NCBI Taxonomy" id="3127667"/>
    <lineage>
        <taxon>Bacteria</taxon>
        <taxon>Bacillati</taxon>
        <taxon>Bacillota</taxon>
        <taxon>Bacilli</taxon>
        <taxon>Bacillales</taxon>
        <taxon>Bacillaceae</taxon>
        <taxon>Bacillus</taxon>
    </lineage>
</organism>
<keyword evidence="2 11" id="KW-1003">Cell membrane</keyword>
<comment type="caution">
    <text evidence="12">The sequence shown here is derived from an EMBL/GenBank/DDBJ whole genome shotgun (WGS) entry which is preliminary data.</text>
</comment>
<evidence type="ECO:0000256" key="4">
    <source>
        <dbReference type="ARBA" id="ARBA00022723"/>
    </source>
</evidence>
<evidence type="ECO:0000313" key="12">
    <source>
        <dbReference type="EMBL" id="MEI4803071.1"/>
    </source>
</evidence>
<keyword evidence="13" id="KW-1185">Reference proteome</keyword>
<comment type="subunit">
    <text evidence="11">Interacts with CtaB.</text>
</comment>
<proteinExistence type="inferred from homology"/>
<dbReference type="InterPro" id="IPR003780">
    <property type="entry name" value="COX15/CtaA_fam"/>
</dbReference>
<comment type="similarity">
    <text evidence="11">Belongs to the COX15/CtaA family. Type 1 subfamily.</text>
</comment>
<feature type="transmembrane region" description="Helical" evidence="11">
    <location>
        <begin position="7"/>
        <end position="26"/>
    </location>
</feature>
<protein>
    <recommendedName>
        <fullName evidence="11">Heme A synthase</fullName>
        <shortName evidence="11">HAS</shortName>
        <ecNumber evidence="11">1.17.99.9</ecNumber>
    </recommendedName>
    <alternativeName>
        <fullName evidence="11">Cytochrome aa3-controlling protein</fullName>
    </alternativeName>
</protein>
<feature type="transmembrane region" description="Helical" evidence="11">
    <location>
        <begin position="92"/>
        <end position="114"/>
    </location>
</feature>
<dbReference type="EC" id="1.17.99.9" evidence="11"/>
<dbReference type="Pfam" id="PF02628">
    <property type="entry name" value="COX15-CtaA"/>
    <property type="match status" value="1"/>
</dbReference>
<reference evidence="12 13" key="1">
    <citation type="submission" date="2024-01" db="EMBL/GenBank/DDBJ databases">
        <title>Seven novel Bacillus-like species.</title>
        <authorList>
            <person name="Liu G."/>
        </authorList>
    </citation>
    <scope>NUCLEOTIDE SEQUENCE [LARGE SCALE GENOMIC DNA]</scope>
    <source>
        <strain evidence="12 13">FJAT-51639</strain>
    </source>
</reference>
<evidence type="ECO:0000256" key="8">
    <source>
        <dbReference type="ARBA" id="ARBA00023133"/>
    </source>
</evidence>
<evidence type="ECO:0000256" key="7">
    <source>
        <dbReference type="ARBA" id="ARBA00023004"/>
    </source>
</evidence>
<keyword evidence="6 11" id="KW-0560">Oxidoreductase</keyword>
<sequence>MQRFIKWLAVITSLDLLFVLLGGALVTKTGSGQGCGKSWPLCNGELVPSNLSMETIIELSHRLTSGSAGILVTLLCILSWKYYGQVRETKALAILSFAFLIAQALMGAAAVVWGQVPAVLAIHFGISLISFAAVILLTLLIFEIDKKFDAHSLVIDKKMKFHIYGVTIYSYLVVYTGALVRHEHASLACPSFPLCSKNSPLPIQFHEWVQMGHRIAALLIFAWILYAMLIAIKHYKQQPVICYGWITAFILVTCQAIAGILVVYTEASLTMSLLHSLFISCLFAVLCYLVMLGTRSKTNMKKTEINHTTKQTKLS</sequence>
<comment type="pathway">
    <text evidence="11">Porphyrin-containing compound metabolism; heme A biosynthesis; heme A from heme O: step 1/1.</text>
</comment>
<dbReference type="HAMAP" id="MF_01664">
    <property type="entry name" value="HemeA_synth_type1"/>
    <property type="match status" value="1"/>
</dbReference>
<dbReference type="Proteomes" id="UP001372526">
    <property type="component" value="Unassembled WGS sequence"/>
</dbReference>
<evidence type="ECO:0000256" key="1">
    <source>
        <dbReference type="ARBA" id="ARBA00004141"/>
    </source>
</evidence>
<name>A0ABU8FK69_9BACI</name>
<feature type="transmembrane region" description="Helical" evidence="11">
    <location>
        <begin position="59"/>
        <end position="80"/>
    </location>
</feature>
<keyword evidence="9 11" id="KW-0472">Membrane</keyword>
<feature type="transmembrane region" description="Helical" evidence="11">
    <location>
        <begin position="215"/>
        <end position="232"/>
    </location>
</feature>
<evidence type="ECO:0000256" key="3">
    <source>
        <dbReference type="ARBA" id="ARBA00022692"/>
    </source>
</evidence>